<evidence type="ECO:0000313" key="2">
    <source>
        <dbReference type="EMBL" id="SMX27057.1"/>
    </source>
</evidence>
<gene>
    <name evidence="2" type="ORF">TRP8649_01159</name>
</gene>
<evidence type="ECO:0000313" key="3">
    <source>
        <dbReference type="Proteomes" id="UP000225972"/>
    </source>
</evidence>
<reference evidence="3" key="1">
    <citation type="submission" date="2017-05" db="EMBL/GenBank/DDBJ databases">
        <authorList>
            <person name="Rodrigo-Torres L."/>
            <person name="Arahal R. D."/>
            <person name="Lucena T."/>
        </authorList>
    </citation>
    <scope>NUCLEOTIDE SEQUENCE [LARGE SCALE GENOMIC DNA]</scope>
    <source>
        <strain evidence="3">CECT 8649</strain>
    </source>
</reference>
<feature type="domain" description="DM13" evidence="1">
    <location>
        <begin position="50"/>
        <end position="155"/>
    </location>
</feature>
<sequence length="155" mass="16867">MRRVLLLVSHLIAVGFGFALGIYFLPILTAPPGPETAMLEEKAKSATFSGTFDRDRAGSDFLHWGEGVISLSDSEIVHMGKLAPGPDYMLYLTTEFVEDEAGFEAIKANSARIGPVKTFDGLILPVPEGVSIADYTTVVIWCEAFSEFITSAQYQ</sequence>
<dbReference type="OrthoDB" id="6106486at2"/>
<proteinExistence type="predicted"/>
<dbReference type="InterPro" id="IPR019545">
    <property type="entry name" value="DM13_domain"/>
</dbReference>
<dbReference type="RefSeq" id="WP_099243264.1">
    <property type="nucleotide sequence ID" value="NZ_FXXP01000001.1"/>
</dbReference>
<dbReference type="Proteomes" id="UP000225972">
    <property type="component" value="Unassembled WGS sequence"/>
</dbReference>
<organism evidence="2 3">
    <name type="scientific">Pelagimonas phthalicica</name>
    <dbReference type="NCBI Taxonomy" id="1037362"/>
    <lineage>
        <taxon>Bacteria</taxon>
        <taxon>Pseudomonadati</taxon>
        <taxon>Pseudomonadota</taxon>
        <taxon>Alphaproteobacteria</taxon>
        <taxon>Rhodobacterales</taxon>
        <taxon>Roseobacteraceae</taxon>
        <taxon>Pelagimonas</taxon>
    </lineage>
</organism>
<accession>A0A238JA54</accession>
<name>A0A238JA54_9RHOB</name>
<protein>
    <submittedName>
        <fullName evidence="2">Electron transfer DM13</fullName>
    </submittedName>
</protein>
<dbReference type="PROSITE" id="PS51549">
    <property type="entry name" value="DM13"/>
    <property type="match status" value="1"/>
</dbReference>
<evidence type="ECO:0000259" key="1">
    <source>
        <dbReference type="PROSITE" id="PS51549"/>
    </source>
</evidence>
<dbReference type="AlphaFoldDB" id="A0A238JA54"/>
<dbReference type="Pfam" id="PF10517">
    <property type="entry name" value="DM13"/>
    <property type="match status" value="1"/>
</dbReference>
<dbReference type="EMBL" id="FXXP01000001">
    <property type="protein sequence ID" value="SMX27057.1"/>
    <property type="molecule type" value="Genomic_DNA"/>
</dbReference>
<keyword evidence="3" id="KW-1185">Reference proteome</keyword>